<reference evidence="1" key="1">
    <citation type="submission" date="2020-05" db="EMBL/GenBank/DDBJ databases">
        <authorList>
            <person name="Chiriac C."/>
            <person name="Salcher M."/>
            <person name="Ghai R."/>
            <person name="Kavagutti S V."/>
        </authorList>
    </citation>
    <scope>NUCLEOTIDE SEQUENCE</scope>
</reference>
<proteinExistence type="predicted"/>
<evidence type="ECO:0000313" key="1">
    <source>
        <dbReference type="EMBL" id="CAB5033485.1"/>
    </source>
</evidence>
<protein>
    <submittedName>
        <fullName evidence="1">Unannotated protein</fullName>
    </submittedName>
</protein>
<dbReference type="EMBL" id="CAFBPX010000083">
    <property type="protein sequence ID" value="CAB5033485.1"/>
    <property type="molecule type" value="Genomic_DNA"/>
</dbReference>
<sequence>MDGLGAALLDYFEQLVDVEVALSGRTGAEQVGLVGGLNVERITVELGVDGDRFDPHLLAAADYAECNFATVGDQN</sequence>
<accession>A0A6J7RX86</accession>
<gene>
    <name evidence="1" type="ORF">UFOPK4175_00586</name>
</gene>
<organism evidence="1">
    <name type="scientific">freshwater metagenome</name>
    <dbReference type="NCBI Taxonomy" id="449393"/>
    <lineage>
        <taxon>unclassified sequences</taxon>
        <taxon>metagenomes</taxon>
        <taxon>ecological metagenomes</taxon>
    </lineage>
</organism>
<dbReference type="AlphaFoldDB" id="A0A6J7RX86"/>
<name>A0A6J7RX86_9ZZZZ</name>